<feature type="binding site" evidence="8">
    <location>
        <position position="437"/>
    </location>
    <ligand>
        <name>[4Fe-4S] cluster</name>
        <dbReference type="ChEBI" id="CHEBI:49883"/>
        <label>2</label>
    </ligand>
</feature>
<dbReference type="InterPro" id="IPR027267">
    <property type="entry name" value="AH/BAR_dom_sf"/>
</dbReference>
<evidence type="ECO:0000256" key="3">
    <source>
        <dbReference type="ARBA" id="ARBA00022723"/>
    </source>
</evidence>
<evidence type="ECO:0000313" key="12">
    <source>
        <dbReference type="EMBL" id="CAL17059.1"/>
    </source>
</evidence>
<dbReference type="InterPro" id="IPR017900">
    <property type="entry name" value="4Fe4S_Fe_S_CS"/>
</dbReference>
<feature type="domain" description="4Fe-4S ferredoxin-type" evidence="11">
    <location>
        <begin position="428"/>
        <end position="457"/>
    </location>
</feature>
<proteinExistence type="inferred from homology"/>
<comment type="similarity">
    <text evidence="8">Belongs to the 4Fe4S bacterial-type ferredoxin family. RnfC subfamily.</text>
</comment>
<evidence type="ECO:0000256" key="7">
    <source>
        <dbReference type="ARBA" id="ARBA00023014"/>
    </source>
</evidence>
<keyword evidence="5 8" id="KW-0249">Electron transport</keyword>
<dbReference type="GO" id="GO:0051539">
    <property type="term" value="F:4 iron, 4 sulfur cluster binding"/>
    <property type="evidence" value="ECO:0007669"/>
    <property type="project" value="UniProtKB-KW"/>
</dbReference>
<keyword evidence="8" id="KW-1278">Translocase</keyword>
<dbReference type="EC" id="7.-.-.-" evidence="8"/>
<keyword evidence="1 8" id="KW-0813">Transport</keyword>
<evidence type="ECO:0000256" key="4">
    <source>
        <dbReference type="ARBA" id="ARBA00022737"/>
    </source>
</evidence>
<evidence type="ECO:0000256" key="9">
    <source>
        <dbReference type="SAM" id="Coils"/>
    </source>
</evidence>
<keyword evidence="8" id="KW-0997">Cell inner membrane</keyword>
<reference evidence="12 13" key="1">
    <citation type="journal article" date="2006" name="Nat. Biotechnol.">
        <title>Genome sequence of the ubiquitous hydrocarbon-degrading marine bacterium Alcanivorax borkumensis.</title>
        <authorList>
            <person name="Schneiker S."/>
            <person name="Martins dos Santos V.A.P."/>
            <person name="Bartels D."/>
            <person name="Bekel T."/>
            <person name="Brecht M."/>
            <person name="Buhrmester J."/>
            <person name="Chernikova T.N."/>
            <person name="Denaro R."/>
            <person name="Ferrer M."/>
            <person name="Gertler C."/>
            <person name="Goesmann A."/>
            <person name="Golyshina O.V."/>
            <person name="Kaminski F."/>
            <person name="Khachane A.N."/>
            <person name="Lang S."/>
            <person name="Linke B."/>
            <person name="McHardy A.C."/>
            <person name="Meyer F."/>
            <person name="Nechitaylo T."/>
            <person name="Puehler A."/>
            <person name="Regenhardt D."/>
            <person name="Rupp O."/>
            <person name="Sabirova J.S."/>
            <person name="Selbitschka W."/>
            <person name="Yakimov M.M."/>
            <person name="Timmis K.N."/>
            <person name="Vorhoelter F.-J."/>
            <person name="Weidner S."/>
            <person name="Kaiser O."/>
            <person name="Golyshin P.N."/>
        </authorList>
    </citation>
    <scope>NUCLEOTIDE SEQUENCE [LARGE SCALE GENOMIC DNA]</scope>
    <source>
        <strain evidence="13">ATCC 700651 / DSM 11573 / NCIMB 13689 / SK2</strain>
    </source>
</reference>
<dbReference type="GO" id="GO:0005886">
    <property type="term" value="C:plasma membrane"/>
    <property type="evidence" value="ECO:0007669"/>
    <property type="project" value="UniProtKB-SubCell"/>
</dbReference>
<feature type="coiled-coil region" evidence="9">
    <location>
        <begin position="469"/>
        <end position="503"/>
    </location>
</feature>
<dbReference type="InterPro" id="IPR011538">
    <property type="entry name" value="Nuo51_FMN-bd"/>
</dbReference>
<dbReference type="KEGG" id="abo:ABO_1611"/>
<keyword evidence="8" id="KW-0472">Membrane</keyword>
<evidence type="ECO:0000256" key="5">
    <source>
        <dbReference type="ARBA" id="ARBA00022982"/>
    </source>
</evidence>
<dbReference type="NCBIfam" id="TIGR01945">
    <property type="entry name" value="rnfC"/>
    <property type="match status" value="1"/>
</dbReference>
<dbReference type="HAMAP" id="MF_00461">
    <property type="entry name" value="RsxC_RnfC"/>
    <property type="match status" value="1"/>
</dbReference>
<keyword evidence="7 8" id="KW-0411">Iron-sulfur</keyword>
<sequence length="991" mass="104741">MSQAQTDKAQKPRSIFARLASGVRGSATPAGKIHDFHGGIHPPEMKHLSNGTPIMAGPLPQQLVLPLNMHIGAPAKPLVAPGDKVLKGQMIAEPVGAVSAAIHAPTSGTVSAIGPRPIQHPSGMDAVCIVIDTDGEDQWIEHQGVTDFTEKSPAELVDIIRHAGIAGMGGAGFPTSIKVNLGDHQRVEQLIINAVECEPYITADDRLMRERAEQIVTGIHILQYLLNPRRTLIGIEDNKPEAISAIKRACKGCDIEVRVVPTKYPSGGEKQLIQLLTGKEVASGQLPAQVGVVCQNVGTAYAIKRAVCDGEPLISRVTTLTGDGVSQPGNYEVLLGTPVRDLLAYGNLAGLEIGRLVMGGPMMGFTLHNPAVPVVKTTNCIIAASPEELPEPPPEQPCIRCGSCAEVCPANLLPQQLYWHAKNDDLEKAQHHNLMDCIECGACAYVCPSHIPLVQYYRYAKAEVRQQAADQLKADKARQRFEARQARIEHEQAEKEARRQARLEANRKKKETGPAAASSVDVAALKQASLDASKAYKAAVKAAKAAEADGADNVAELKAQAESLKAVADQAKAAVRDAKDGAPVAAAPAEDTVAKLKKQVGEASSAYKAAVKAAKAAEAEGADNVAELKAQADTLKAAADALKAELRDAKANAPAAGAPATQVDPVAELKKQVGEASSAYKAAVKAAKQADENGNDNAAELRAEADRLKAIADQLKAELRDAKASAPATAAPVTAYATAKTDPVTALKQQVGEASMAYKAAVKTAKQADEEGADNVAELRAEADRLKAIADQLKADLRDAKAAAPTVPAPTPTPAAAPPAATDRPAVPEEQAPQSLTEVDPEQAAKRQKRLKGLKTAYNMAHKQYKEAHAAFERAERNETASADELSAMQGKIDKLKAKADNARDALDALIEEAKADIRAHTGKDLKTLKLEAARAESALADKQQELEQQRSSASEDTLEALSSELQALESETQIARKALKQALEEQGLAE</sequence>
<dbReference type="PROSITE" id="PS51379">
    <property type="entry name" value="4FE4S_FER_2"/>
    <property type="match status" value="2"/>
</dbReference>
<feature type="binding site" evidence="8">
    <location>
        <position position="443"/>
    </location>
    <ligand>
        <name>[4Fe-4S] cluster</name>
        <dbReference type="ChEBI" id="CHEBI:49883"/>
        <label>2</label>
    </ligand>
</feature>
<protein>
    <recommendedName>
        <fullName evidence="8">Ion-translocating oxidoreductase complex subunit C</fullName>
        <ecNumber evidence="8">7.-.-.-</ecNumber>
    </recommendedName>
    <alternativeName>
        <fullName evidence="8">Rnf electron transport complex subunit C</fullName>
    </alternativeName>
</protein>
<dbReference type="Pfam" id="PF12838">
    <property type="entry name" value="Fer4_7"/>
    <property type="match status" value="1"/>
</dbReference>
<dbReference type="HOGENOM" id="CLU_010808_1_0_6"/>
<dbReference type="Pfam" id="PF01512">
    <property type="entry name" value="Complex1_51K"/>
    <property type="match status" value="1"/>
</dbReference>
<dbReference type="EMBL" id="AM286690">
    <property type="protein sequence ID" value="CAL17059.1"/>
    <property type="molecule type" value="Genomic_DNA"/>
</dbReference>
<name>Q0VP39_ALCBS</name>
<dbReference type="RefSeq" id="WP_011588892.1">
    <property type="nucleotide sequence ID" value="NC_008260.1"/>
</dbReference>
<dbReference type="Pfam" id="PF10531">
    <property type="entry name" value="SLBB"/>
    <property type="match status" value="1"/>
</dbReference>
<dbReference type="AlphaFoldDB" id="Q0VP39"/>
<evidence type="ECO:0000256" key="8">
    <source>
        <dbReference type="HAMAP-Rule" id="MF_00461"/>
    </source>
</evidence>
<feature type="region of interest" description="Disordered" evidence="10">
    <location>
        <begin position="800"/>
        <end position="849"/>
    </location>
</feature>
<dbReference type="InterPro" id="IPR010208">
    <property type="entry name" value="Ion_transpt_RnfC/RsxC"/>
</dbReference>
<feature type="region of interest" description="Disordered" evidence="10">
    <location>
        <begin position="941"/>
        <end position="965"/>
    </location>
</feature>
<dbReference type="eggNOG" id="COG4656">
    <property type="taxonomic scope" value="Bacteria"/>
</dbReference>
<accession>Q0VP39</accession>
<evidence type="ECO:0000256" key="10">
    <source>
        <dbReference type="SAM" id="MobiDB-lite"/>
    </source>
</evidence>
<comment type="subcellular location">
    <subcellularLocation>
        <location evidence="8">Cell inner membrane</location>
        <topology evidence="8">Peripheral membrane protein</topology>
    </subcellularLocation>
</comment>
<dbReference type="GO" id="GO:0046872">
    <property type="term" value="F:metal ion binding"/>
    <property type="evidence" value="ECO:0007669"/>
    <property type="project" value="UniProtKB-KW"/>
</dbReference>
<comment type="function">
    <text evidence="8">Part of a membrane-bound complex that couples electron transfer with translocation of ions across the membrane.</text>
</comment>
<keyword evidence="8" id="KW-1003">Cell membrane</keyword>
<evidence type="ECO:0000256" key="1">
    <source>
        <dbReference type="ARBA" id="ARBA00022448"/>
    </source>
</evidence>
<organism evidence="12 13">
    <name type="scientific">Alcanivorax borkumensis (strain ATCC 700651 / DSM 11573 / NCIMB 13689 / SK2)</name>
    <dbReference type="NCBI Taxonomy" id="393595"/>
    <lineage>
        <taxon>Bacteria</taxon>
        <taxon>Pseudomonadati</taxon>
        <taxon>Pseudomonadota</taxon>
        <taxon>Gammaproteobacteria</taxon>
        <taxon>Oceanospirillales</taxon>
        <taxon>Alcanivoracaceae</taxon>
        <taxon>Alcanivorax</taxon>
    </lineage>
</organism>
<feature type="binding site" evidence="8">
    <location>
        <position position="440"/>
    </location>
    <ligand>
        <name>[4Fe-4S] cluster</name>
        <dbReference type="ChEBI" id="CHEBI:49883"/>
        <label>2</label>
    </ligand>
</feature>
<dbReference type="FunFam" id="3.30.70.20:FF:000044">
    <property type="entry name" value="Ion-translocating oxidoreductase complex subunit C"/>
    <property type="match status" value="1"/>
</dbReference>
<comment type="subunit">
    <text evidence="8">The complex is composed of six subunits: RnfA, RnfB, RnfC, RnfD, RnfE and RnfG.</text>
</comment>
<dbReference type="PANTHER" id="PTHR43034">
    <property type="entry name" value="ION-TRANSLOCATING OXIDOREDUCTASE COMPLEX SUBUNIT C"/>
    <property type="match status" value="1"/>
</dbReference>
<dbReference type="NCBIfam" id="NF003454">
    <property type="entry name" value="PRK05035.1"/>
    <property type="match status" value="1"/>
</dbReference>
<dbReference type="Proteomes" id="UP000008871">
    <property type="component" value="Chromosome"/>
</dbReference>
<dbReference type="PANTHER" id="PTHR43034:SF2">
    <property type="entry name" value="ION-TRANSLOCATING OXIDOREDUCTASE COMPLEX SUBUNIT C"/>
    <property type="match status" value="1"/>
</dbReference>
<dbReference type="InterPro" id="IPR026902">
    <property type="entry name" value="RnfC_N"/>
</dbReference>
<feature type="binding site" evidence="8">
    <location>
        <position position="447"/>
    </location>
    <ligand>
        <name>[4Fe-4S] cluster</name>
        <dbReference type="ChEBI" id="CHEBI:49883"/>
        <label>1</label>
    </ligand>
</feature>
<keyword evidence="6 8" id="KW-0408">Iron</keyword>
<evidence type="ECO:0000259" key="11">
    <source>
        <dbReference type="PROSITE" id="PS51379"/>
    </source>
</evidence>
<dbReference type="Gene3D" id="3.40.50.11540">
    <property type="entry name" value="NADH-ubiquinone oxidoreductase 51kDa subunit"/>
    <property type="match status" value="1"/>
</dbReference>
<feature type="coiled-coil region" evidence="9">
    <location>
        <begin position="698"/>
        <end position="725"/>
    </location>
</feature>
<dbReference type="STRING" id="393595.ABO_1611"/>
<evidence type="ECO:0000256" key="6">
    <source>
        <dbReference type="ARBA" id="ARBA00023004"/>
    </source>
</evidence>
<feature type="domain" description="4Fe-4S ferredoxin-type" evidence="11">
    <location>
        <begin position="388"/>
        <end position="418"/>
    </location>
</feature>
<evidence type="ECO:0000313" key="13">
    <source>
        <dbReference type="Proteomes" id="UP000008871"/>
    </source>
</evidence>
<feature type="binding site" evidence="8">
    <location>
        <position position="398"/>
    </location>
    <ligand>
        <name>[4Fe-4S] cluster</name>
        <dbReference type="ChEBI" id="CHEBI:49883"/>
        <label>1</label>
    </ligand>
</feature>
<feature type="binding site" evidence="8">
    <location>
        <position position="401"/>
    </location>
    <ligand>
        <name>[4Fe-4S] cluster</name>
        <dbReference type="ChEBI" id="CHEBI:49883"/>
        <label>1</label>
    </ligand>
</feature>
<dbReference type="SUPFAM" id="SSF142019">
    <property type="entry name" value="Nqo1 FMN-binding domain-like"/>
    <property type="match status" value="1"/>
</dbReference>
<dbReference type="InterPro" id="IPR017896">
    <property type="entry name" value="4Fe4S_Fe-S-bd"/>
</dbReference>
<keyword evidence="4 8" id="KW-0677">Repeat</keyword>
<dbReference type="InterPro" id="IPR019554">
    <property type="entry name" value="Soluble_ligand-bd"/>
</dbReference>
<dbReference type="GO" id="GO:0009055">
    <property type="term" value="F:electron transfer activity"/>
    <property type="evidence" value="ECO:0007669"/>
    <property type="project" value="InterPro"/>
</dbReference>
<dbReference type="InterPro" id="IPR037225">
    <property type="entry name" value="Nuo51_FMN-bd_sf"/>
</dbReference>
<keyword evidence="13" id="KW-1185">Reference proteome</keyword>
<dbReference type="Pfam" id="PF13375">
    <property type="entry name" value="RnfC_N"/>
    <property type="match status" value="1"/>
</dbReference>
<feature type="binding site" evidence="8">
    <location>
        <position position="404"/>
    </location>
    <ligand>
        <name>[4Fe-4S] cluster</name>
        <dbReference type="ChEBI" id="CHEBI:49883"/>
        <label>1</label>
    </ligand>
</feature>
<dbReference type="OrthoDB" id="9767754at2"/>
<dbReference type="Gene3D" id="3.30.70.20">
    <property type="match status" value="1"/>
</dbReference>
<comment type="cofactor">
    <cofactor evidence="8">
        <name>[4Fe-4S] cluster</name>
        <dbReference type="ChEBI" id="CHEBI:49883"/>
    </cofactor>
    <text evidence="8">Binds 2 [4Fe-4S] clusters per subunit.</text>
</comment>
<keyword evidence="9" id="KW-0175">Coiled coil</keyword>
<keyword evidence="3 8" id="KW-0479">Metal-binding</keyword>
<dbReference type="GO" id="GO:0022900">
    <property type="term" value="P:electron transport chain"/>
    <property type="evidence" value="ECO:0007669"/>
    <property type="project" value="UniProtKB-UniRule"/>
</dbReference>
<feature type="binding site" evidence="8">
    <location>
        <position position="408"/>
    </location>
    <ligand>
        <name>[4Fe-4S] cluster</name>
        <dbReference type="ChEBI" id="CHEBI:49883"/>
        <label>2</label>
    </ligand>
</feature>
<evidence type="ECO:0000256" key="2">
    <source>
        <dbReference type="ARBA" id="ARBA00022485"/>
    </source>
</evidence>
<dbReference type="PROSITE" id="PS00198">
    <property type="entry name" value="4FE4S_FER_1"/>
    <property type="match status" value="2"/>
</dbReference>
<dbReference type="SUPFAM" id="SSF46548">
    <property type="entry name" value="alpha-helical ferredoxin"/>
    <property type="match status" value="1"/>
</dbReference>
<keyword evidence="2 8" id="KW-0004">4Fe-4S</keyword>
<feature type="coiled-coil region" evidence="9">
    <location>
        <begin position="625"/>
        <end position="652"/>
    </location>
</feature>
<feature type="compositionally biased region" description="Pro residues" evidence="10">
    <location>
        <begin position="807"/>
        <end position="817"/>
    </location>
</feature>
<dbReference type="Gene3D" id="1.20.1270.60">
    <property type="entry name" value="Arfaptin homology (AH) domain/BAR domain"/>
    <property type="match status" value="1"/>
</dbReference>
<gene>
    <name evidence="8 12" type="primary">rnfC</name>
    <name evidence="12" type="ordered locus">ABO_1611</name>
</gene>